<dbReference type="Gene3D" id="3.40.50.720">
    <property type="entry name" value="NAD(P)-binding Rossmann-like Domain"/>
    <property type="match status" value="1"/>
</dbReference>
<evidence type="ECO:0000313" key="3">
    <source>
        <dbReference type="Proteomes" id="UP001172673"/>
    </source>
</evidence>
<evidence type="ECO:0000313" key="2">
    <source>
        <dbReference type="EMBL" id="KAJ9607181.1"/>
    </source>
</evidence>
<dbReference type="Pfam" id="PF13602">
    <property type="entry name" value="ADH_zinc_N_2"/>
    <property type="match status" value="1"/>
</dbReference>
<name>A0AA39CGE6_9EURO</name>
<accession>A0AA39CGE6</accession>
<feature type="domain" description="Enoyl reductase (ER)" evidence="1">
    <location>
        <begin position="23"/>
        <end position="347"/>
    </location>
</feature>
<comment type="caution">
    <text evidence="2">The sequence shown here is derived from an EMBL/GenBank/DDBJ whole genome shotgun (WGS) entry which is preliminary data.</text>
</comment>
<dbReference type="AlphaFoldDB" id="A0AA39CGE6"/>
<dbReference type="SMART" id="SM00829">
    <property type="entry name" value="PKS_ER"/>
    <property type="match status" value="1"/>
</dbReference>
<dbReference type="PANTHER" id="PTHR11695:SF294">
    <property type="entry name" value="RETICULON-4-INTERACTING PROTEIN 1, MITOCHONDRIAL"/>
    <property type="match status" value="1"/>
</dbReference>
<dbReference type="Gene3D" id="3.90.180.10">
    <property type="entry name" value="Medium-chain alcohol dehydrogenases, catalytic domain"/>
    <property type="match status" value="1"/>
</dbReference>
<dbReference type="Proteomes" id="UP001172673">
    <property type="component" value="Unassembled WGS sequence"/>
</dbReference>
<dbReference type="GO" id="GO:0005739">
    <property type="term" value="C:mitochondrion"/>
    <property type="evidence" value="ECO:0007669"/>
    <property type="project" value="TreeGrafter"/>
</dbReference>
<protein>
    <recommendedName>
        <fullName evidence="1">Enoyl reductase (ER) domain-containing protein</fullName>
    </recommendedName>
</protein>
<dbReference type="Pfam" id="PF08240">
    <property type="entry name" value="ADH_N"/>
    <property type="match status" value="1"/>
</dbReference>
<organism evidence="2 3">
    <name type="scientific">Cladophialophora chaetospira</name>
    <dbReference type="NCBI Taxonomy" id="386627"/>
    <lineage>
        <taxon>Eukaryota</taxon>
        <taxon>Fungi</taxon>
        <taxon>Dikarya</taxon>
        <taxon>Ascomycota</taxon>
        <taxon>Pezizomycotina</taxon>
        <taxon>Eurotiomycetes</taxon>
        <taxon>Chaetothyriomycetidae</taxon>
        <taxon>Chaetothyriales</taxon>
        <taxon>Herpotrichiellaceae</taxon>
        <taxon>Cladophialophora</taxon>
    </lineage>
</organism>
<reference evidence="2" key="1">
    <citation type="submission" date="2022-10" db="EMBL/GenBank/DDBJ databases">
        <title>Culturing micro-colonial fungi from biological soil crusts in the Mojave desert and describing Neophaeococcomyces mojavensis, and introducing the new genera and species Taxawa tesnikishii.</title>
        <authorList>
            <person name="Kurbessoian T."/>
            <person name="Stajich J.E."/>
        </authorList>
    </citation>
    <scope>NUCLEOTIDE SEQUENCE</scope>
    <source>
        <strain evidence="2">TK_41</strain>
    </source>
</reference>
<dbReference type="InterPro" id="IPR011032">
    <property type="entry name" value="GroES-like_sf"/>
</dbReference>
<dbReference type="InterPro" id="IPR050700">
    <property type="entry name" value="YIM1/Zinc_Alcohol_DH_Fams"/>
</dbReference>
<evidence type="ECO:0000259" key="1">
    <source>
        <dbReference type="SMART" id="SM00829"/>
    </source>
</evidence>
<dbReference type="SUPFAM" id="SSF51735">
    <property type="entry name" value="NAD(P)-binding Rossmann-fold domains"/>
    <property type="match status" value="1"/>
</dbReference>
<dbReference type="PANTHER" id="PTHR11695">
    <property type="entry name" value="ALCOHOL DEHYDROGENASE RELATED"/>
    <property type="match status" value="1"/>
</dbReference>
<dbReference type="InterPro" id="IPR020843">
    <property type="entry name" value="ER"/>
</dbReference>
<dbReference type="CDD" id="cd08267">
    <property type="entry name" value="MDR1"/>
    <property type="match status" value="1"/>
</dbReference>
<dbReference type="SUPFAM" id="SSF50129">
    <property type="entry name" value="GroES-like"/>
    <property type="match status" value="1"/>
</dbReference>
<dbReference type="GO" id="GO:0016491">
    <property type="term" value="F:oxidoreductase activity"/>
    <property type="evidence" value="ECO:0007669"/>
    <property type="project" value="InterPro"/>
</dbReference>
<sequence>MASSKPSIPSVMTAWHFTSAQGGLDKNLTLNTSAPLPSHDATSLGKDKVLVQVLATSLNPVDHKIVEIPVAGRFVVKTPASPGLDFAGRVAAAGNETGLKNGQLVFGRLDGPTQFGTLAEYTVAPKPGVAPLPEGLDPKDAACAGTAGLTAYQCIVPNIKRNAGDRVFINGGSGGTGTFGIQIAKAVGCYVTTSCSARNVELCKALGADEVIDYTKDDVVEAVKKSAENGGKFDLIVDNVGNSGKLYWQCHHFTSQQAKYVQVGAPASAYSALDMAMKFLWPGLIGGGKRQFQFWQVSSKPEQLEEIGRWMAEGKVKAVVEEVFSMQDARKAFEKLRTGRTKGKVVVVVKDG</sequence>
<dbReference type="InterPro" id="IPR036291">
    <property type="entry name" value="NAD(P)-bd_dom_sf"/>
</dbReference>
<dbReference type="InterPro" id="IPR013154">
    <property type="entry name" value="ADH-like_N"/>
</dbReference>
<gene>
    <name evidence="2" type="ORF">H2200_008253</name>
</gene>
<proteinExistence type="predicted"/>
<dbReference type="EMBL" id="JAPDRK010000012">
    <property type="protein sequence ID" value="KAJ9607181.1"/>
    <property type="molecule type" value="Genomic_DNA"/>
</dbReference>
<keyword evidence="3" id="KW-1185">Reference proteome</keyword>